<comment type="function">
    <text evidence="2">An aminoacyl-tRNA editing enzyme that deacylates mischarged D-aminoacyl-tRNAs. Also deacylates mischarged glycyl-tRNA(Ala), protecting cells against glycine mischarging by AlaRS. Acts via tRNA-based rather than protein-based catalysis; rejects L-amino acids rather than detecting D-amino acids in the active site. By recycling D-aminoacyl-tRNA to D-amino acids and free tRNA molecules, this enzyme counteracts the toxicity associated with the formation of D-aminoacyl-tRNA entities in vivo and helps enforce protein L-homochirality.</text>
</comment>
<comment type="domain">
    <text evidence="2">A Gly-cisPro motif from one monomer fits into the active site of the other monomer to allow specific chiral rejection of L-amino acids.</text>
</comment>
<dbReference type="EC" id="3.1.1.96" evidence="2"/>
<dbReference type="SUPFAM" id="SSF69500">
    <property type="entry name" value="DTD-like"/>
    <property type="match status" value="1"/>
</dbReference>
<dbReference type="GO" id="GO:0106026">
    <property type="term" value="F:Gly-tRNA(Ala) deacylase activity"/>
    <property type="evidence" value="ECO:0007669"/>
    <property type="project" value="UniProtKB-UniRule"/>
</dbReference>
<keyword evidence="2" id="KW-0820">tRNA-binding</keyword>
<dbReference type="GO" id="GO:0005737">
    <property type="term" value="C:cytoplasm"/>
    <property type="evidence" value="ECO:0007669"/>
    <property type="project" value="UniProtKB-SubCell"/>
</dbReference>
<dbReference type="EMBL" id="VXPY01000013">
    <property type="protein sequence ID" value="MYD89020.1"/>
    <property type="molecule type" value="Genomic_DNA"/>
</dbReference>
<reference evidence="3" key="1">
    <citation type="submission" date="2019-09" db="EMBL/GenBank/DDBJ databases">
        <title>Characterisation of the sponge microbiome using genome-centric metagenomics.</title>
        <authorList>
            <person name="Engelberts J.P."/>
            <person name="Robbins S.J."/>
            <person name="De Goeij J.M."/>
            <person name="Aranda M."/>
            <person name="Bell S.C."/>
            <person name="Webster N.S."/>
        </authorList>
    </citation>
    <scope>NUCLEOTIDE SEQUENCE</scope>
    <source>
        <strain evidence="3">SB0662_bin_9</strain>
    </source>
</reference>
<name>A0A6B1DND8_9CHLR</name>
<comment type="subcellular location">
    <subcellularLocation>
        <location evidence="2">Cytoplasm</location>
    </subcellularLocation>
</comment>
<dbReference type="GO" id="GO:0019478">
    <property type="term" value="P:D-amino acid catabolic process"/>
    <property type="evidence" value="ECO:0007669"/>
    <property type="project" value="UniProtKB-UniRule"/>
</dbReference>
<keyword evidence="2" id="KW-0963">Cytoplasm</keyword>
<dbReference type="HAMAP" id="MF_00518">
    <property type="entry name" value="Deacylase_Dtd"/>
    <property type="match status" value="1"/>
</dbReference>
<evidence type="ECO:0000256" key="1">
    <source>
        <dbReference type="ARBA" id="ARBA00009673"/>
    </source>
</evidence>
<comment type="subunit">
    <text evidence="2">Homodimer.</text>
</comment>
<comment type="similarity">
    <text evidence="1 2">Belongs to the DTD family.</text>
</comment>
<organism evidence="3">
    <name type="scientific">Caldilineaceae bacterium SB0662_bin_9</name>
    <dbReference type="NCBI Taxonomy" id="2605258"/>
    <lineage>
        <taxon>Bacteria</taxon>
        <taxon>Bacillati</taxon>
        <taxon>Chloroflexota</taxon>
        <taxon>Caldilineae</taxon>
        <taxon>Caldilineales</taxon>
        <taxon>Caldilineaceae</taxon>
    </lineage>
</organism>
<comment type="catalytic activity">
    <reaction evidence="2">
        <text>glycyl-tRNA(Ala) + H2O = tRNA(Ala) + glycine + H(+)</text>
        <dbReference type="Rhea" id="RHEA:53744"/>
        <dbReference type="Rhea" id="RHEA-COMP:9657"/>
        <dbReference type="Rhea" id="RHEA-COMP:13640"/>
        <dbReference type="ChEBI" id="CHEBI:15377"/>
        <dbReference type="ChEBI" id="CHEBI:15378"/>
        <dbReference type="ChEBI" id="CHEBI:57305"/>
        <dbReference type="ChEBI" id="CHEBI:78442"/>
        <dbReference type="ChEBI" id="CHEBI:78522"/>
    </reaction>
</comment>
<dbReference type="InterPro" id="IPR003732">
    <property type="entry name" value="Daa-tRNA_deacyls_DTD"/>
</dbReference>
<feature type="short sequence motif" description="Gly-cisPro motif, important for rejection of L-amino acids" evidence="2">
    <location>
        <begin position="136"/>
        <end position="137"/>
    </location>
</feature>
<dbReference type="GO" id="GO:0000049">
    <property type="term" value="F:tRNA binding"/>
    <property type="evidence" value="ECO:0007669"/>
    <property type="project" value="UniProtKB-UniRule"/>
</dbReference>
<comment type="catalytic activity">
    <reaction evidence="2">
        <text>a D-aminoacyl-tRNA + H2O = a tRNA + a D-alpha-amino acid + H(+)</text>
        <dbReference type="Rhea" id="RHEA:13953"/>
        <dbReference type="Rhea" id="RHEA-COMP:10123"/>
        <dbReference type="Rhea" id="RHEA-COMP:10124"/>
        <dbReference type="ChEBI" id="CHEBI:15377"/>
        <dbReference type="ChEBI" id="CHEBI:15378"/>
        <dbReference type="ChEBI" id="CHEBI:59871"/>
        <dbReference type="ChEBI" id="CHEBI:78442"/>
        <dbReference type="ChEBI" id="CHEBI:79333"/>
        <dbReference type="EC" id="3.1.1.96"/>
    </reaction>
</comment>
<accession>A0A6B1DND8</accession>
<dbReference type="InterPro" id="IPR023509">
    <property type="entry name" value="DTD-like_sf"/>
</dbReference>
<evidence type="ECO:0000313" key="3">
    <source>
        <dbReference type="EMBL" id="MYD89020.1"/>
    </source>
</evidence>
<dbReference type="CDD" id="cd00563">
    <property type="entry name" value="Dtyr_deacylase"/>
    <property type="match status" value="1"/>
</dbReference>
<dbReference type="GO" id="GO:0043908">
    <property type="term" value="F:Ser(Gly)-tRNA(Ala) hydrolase activity"/>
    <property type="evidence" value="ECO:0007669"/>
    <property type="project" value="UniProtKB-UniRule"/>
</dbReference>
<dbReference type="Gene3D" id="3.50.80.10">
    <property type="entry name" value="D-tyrosyl-tRNA(Tyr) deacylase"/>
    <property type="match status" value="1"/>
</dbReference>
<dbReference type="Pfam" id="PF02580">
    <property type="entry name" value="Tyr_Deacylase"/>
    <property type="match status" value="1"/>
</dbReference>
<sequence length="153" mass="15998">MIAVVQRVSRACVSVDAEVVGRIGRGLLVLLGVGNSDTDADVSYIVDKIAGLRVFADAAGRMNLSVAEARGSVLAISQFTLLGDTRKGRRPNFMAAAPPTVAEALYDAVVAGLAEQVPTVQGRFGAMMDVALVNDGPVTIVLSSRREFSPVPE</sequence>
<protein>
    <recommendedName>
        <fullName evidence="2">D-aminoacyl-tRNA deacylase</fullName>
        <shortName evidence="2">DTD</shortName>
        <ecNumber evidence="2">3.1.1.96</ecNumber>
    </recommendedName>
    <alternativeName>
        <fullName evidence="2">Gly-tRNA(Ala) deacylase</fullName>
        <ecNumber evidence="2">3.1.1.-</ecNumber>
    </alternativeName>
</protein>
<gene>
    <name evidence="2" type="primary">dtd</name>
    <name evidence="3" type="ORF">F4Y08_01595</name>
</gene>
<dbReference type="EC" id="3.1.1.-" evidence="2"/>
<keyword evidence="2 3" id="KW-0378">Hydrolase</keyword>
<keyword evidence="2" id="KW-0694">RNA-binding</keyword>
<dbReference type="NCBIfam" id="TIGR00256">
    <property type="entry name" value="D-aminoacyl-tRNA deacylase"/>
    <property type="match status" value="1"/>
</dbReference>
<evidence type="ECO:0000256" key="2">
    <source>
        <dbReference type="HAMAP-Rule" id="MF_00518"/>
    </source>
</evidence>
<dbReference type="PANTHER" id="PTHR10472:SF5">
    <property type="entry name" value="D-AMINOACYL-TRNA DEACYLASE 1"/>
    <property type="match status" value="1"/>
</dbReference>
<dbReference type="FunFam" id="3.50.80.10:FF:000001">
    <property type="entry name" value="D-aminoacyl-tRNA deacylase"/>
    <property type="match status" value="1"/>
</dbReference>
<dbReference type="AlphaFoldDB" id="A0A6B1DND8"/>
<comment type="caution">
    <text evidence="3">The sequence shown here is derived from an EMBL/GenBank/DDBJ whole genome shotgun (WGS) entry which is preliminary data.</text>
</comment>
<proteinExistence type="inferred from homology"/>
<dbReference type="PANTHER" id="PTHR10472">
    <property type="entry name" value="D-TYROSYL-TRNA TYR DEACYLASE"/>
    <property type="match status" value="1"/>
</dbReference>
<dbReference type="GO" id="GO:0051500">
    <property type="term" value="F:D-tyrosyl-tRNA(Tyr) deacylase activity"/>
    <property type="evidence" value="ECO:0007669"/>
    <property type="project" value="TreeGrafter"/>
</dbReference>